<feature type="domain" description="HTH lysR-type" evidence="5">
    <location>
        <begin position="3"/>
        <end position="60"/>
    </location>
</feature>
<reference evidence="6" key="2">
    <citation type="submission" date="2020-09" db="EMBL/GenBank/DDBJ databases">
        <authorList>
            <person name="Sun Q."/>
            <person name="Ohkuma M."/>
        </authorList>
    </citation>
    <scope>NUCLEOTIDE SEQUENCE</scope>
    <source>
        <strain evidence="6">JCM 3090</strain>
    </source>
</reference>
<dbReference type="Gene3D" id="1.10.10.10">
    <property type="entry name" value="Winged helix-like DNA-binding domain superfamily/Winged helix DNA-binding domain"/>
    <property type="match status" value="1"/>
</dbReference>
<dbReference type="PANTHER" id="PTHR30346">
    <property type="entry name" value="TRANSCRIPTIONAL DUAL REGULATOR HCAR-RELATED"/>
    <property type="match status" value="1"/>
</dbReference>
<dbReference type="Pfam" id="PF03466">
    <property type="entry name" value="LysR_substrate"/>
    <property type="match status" value="1"/>
</dbReference>
<dbReference type="GO" id="GO:0003700">
    <property type="term" value="F:DNA-binding transcription factor activity"/>
    <property type="evidence" value="ECO:0007669"/>
    <property type="project" value="InterPro"/>
</dbReference>
<dbReference type="PANTHER" id="PTHR30346:SF30">
    <property type="entry name" value="SMALL NEUTRAL PROTEASE REGULATORY PROTEIN"/>
    <property type="match status" value="1"/>
</dbReference>
<evidence type="ECO:0000256" key="4">
    <source>
        <dbReference type="ARBA" id="ARBA00023163"/>
    </source>
</evidence>
<evidence type="ECO:0000313" key="7">
    <source>
        <dbReference type="Proteomes" id="UP000649739"/>
    </source>
</evidence>
<dbReference type="RefSeq" id="WP_189170294.1">
    <property type="nucleotide sequence ID" value="NZ_BMQB01000005.1"/>
</dbReference>
<dbReference type="InterPro" id="IPR036390">
    <property type="entry name" value="WH_DNA-bd_sf"/>
</dbReference>
<reference evidence="6" key="1">
    <citation type="journal article" date="2014" name="Int. J. Syst. Evol. Microbiol.">
        <title>Complete genome sequence of Corynebacterium casei LMG S-19264T (=DSM 44701T), isolated from a smear-ripened cheese.</title>
        <authorList>
            <consortium name="US DOE Joint Genome Institute (JGI-PGF)"/>
            <person name="Walter F."/>
            <person name="Albersmeier A."/>
            <person name="Kalinowski J."/>
            <person name="Ruckert C."/>
        </authorList>
    </citation>
    <scope>NUCLEOTIDE SEQUENCE</scope>
    <source>
        <strain evidence="6">JCM 3090</strain>
    </source>
</reference>
<name>A0A8J3B417_9ACTN</name>
<dbReference type="InterPro" id="IPR036388">
    <property type="entry name" value="WH-like_DNA-bd_sf"/>
</dbReference>
<dbReference type="InterPro" id="IPR005119">
    <property type="entry name" value="LysR_subst-bd"/>
</dbReference>
<dbReference type="EMBL" id="BMQB01000005">
    <property type="protein sequence ID" value="GGJ94118.1"/>
    <property type="molecule type" value="Genomic_DNA"/>
</dbReference>
<keyword evidence="4" id="KW-0804">Transcription</keyword>
<dbReference type="SUPFAM" id="SSF46785">
    <property type="entry name" value="Winged helix' DNA-binding domain"/>
    <property type="match status" value="1"/>
</dbReference>
<keyword evidence="2" id="KW-0805">Transcription regulation</keyword>
<evidence type="ECO:0000259" key="5">
    <source>
        <dbReference type="PROSITE" id="PS50931"/>
    </source>
</evidence>
<accession>A0A8J3B417</accession>
<dbReference type="PROSITE" id="PS50931">
    <property type="entry name" value="HTH_LYSR"/>
    <property type="match status" value="1"/>
</dbReference>
<dbReference type="InterPro" id="IPR000847">
    <property type="entry name" value="LysR_HTH_N"/>
</dbReference>
<evidence type="ECO:0000256" key="3">
    <source>
        <dbReference type="ARBA" id="ARBA00023125"/>
    </source>
</evidence>
<evidence type="ECO:0000256" key="1">
    <source>
        <dbReference type="ARBA" id="ARBA00009437"/>
    </source>
</evidence>
<dbReference type="AlphaFoldDB" id="A0A8J3B417"/>
<sequence length="329" mass="35679">MELEFRHLRLVRAIVDTGSLSAAATALGMTQPSATEALGRAERLAGGRLFHRGAAGAAATRLGELVATHALTVLEALERFDSTAAAYRAPDSMPTIRFGCTPGAHAASLSLISMRVVSASVDVRIGVDGSSWLDLLADRRIDAALIVEFPGAEYPVPPGVQRVVVAVEPLFVGLPAGHRCAERAEVDLAELAGETYCMIRSPRPDLAVHLIGACRRAGYTPRISDLEFAETLPMVQRGRGVLVMMASSRPPAGLSIVPLARAPLRMRTSLYWQTDGPLRPGDVHRLWTELVTNQRATVDERPAYRAWRDRHPEWRATPPRPVESYDPCA</sequence>
<comment type="caution">
    <text evidence="6">The sequence shown here is derived from an EMBL/GenBank/DDBJ whole genome shotgun (WGS) entry which is preliminary data.</text>
</comment>
<evidence type="ECO:0000313" key="6">
    <source>
        <dbReference type="EMBL" id="GGJ94118.1"/>
    </source>
</evidence>
<proteinExistence type="inferred from homology"/>
<organism evidence="6 7">
    <name type="scientific">Pilimelia anulata</name>
    <dbReference type="NCBI Taxonomy" id="53371"/>
    <lineage>
        <taxon>Bacteria</taxon>
        <taxon>Bacillati</taxon>
        <taxon>Actinomycetota</taxon>
        <taxon>Actinomycetes</taxon>
        <taxon>Micromonosporales</taxon>
        <taxon>Micromonosporaceae</taxon>
        <taxon>Pilimelia</taxon>
    </lineage>
</organism>
<dbReference type="GO" id="GO:0032993">
    <property type="term" value="C:protein-DNA complex"/>
    <property type="evidence" value="ECO:0007669"/>
    <property type="project" value="TreeGrafter"/>
</dbReference>
<dbReference type="Proteomes" id="UP000649739">
    <property type="component" value="Unassembled WGS sequence"/>
</dbReference>
<dbReference type="Pfam" id="PF00126">
    <property type="entry name" value="HTH_1"/>
    <property type="match status" value="1"/>
</dbReference>
<keyword evidence="3" id="KW-0238">DNA-binding</keyword>
<dbReference type="Gene3D" id="3.40.190.10">
    <property type="entry name" value="Periplasmic binding protein-like II"/>
    <property type="match status" value="2"/>
</dbReference>
<evidence type="ECO:0000256" key="2">
    <source>
        <dbReference type="ARBA" id="ARBA00023015"/>
    </source>
</evidence>
<gene>
    <name evidence="6" type="primary">hcaR</name>
    <name evidence="6" type="ORF">GCM10010123_24940</name>
</gene>
<protein>
    <submittedName>
        <fullName evidence="6">LysR family transcriptional regulator</fullName>
    </submittedName>
</protein>
<comment type="similarity">
    <text evidence="1">Belongs to the LysR transcriptional regulatory family.</text>
</comment>
<dbReference type="SUPFAM" id="SSF53850">
    <property type="entry name" value="Periplasmic binding protein-like II"/>
    <property type="match status" value="1"/>
</dbReference>
<keyword evidence="7" id="KW-1185">Reference proteome</keyword>
<dbReference type="GO" id="GO:0003677">
    <property type="term" value="F:DNA binding"/>
    <property type="evidence" value="ECO:0007669"/>
    <property type="project" value="UniProtKB-KW"/>
</dbReference>